<organism evidence="2 3">
    <name type="scientific">Nisaea acidiphila</name>
    <dbReference type="NCBI Taxonomy" id="1862145"/>
    <lineage>
        <taxon>Bacteria</taxon>
        <taxon>Pseudomonadati</taxon>
        <taxon>Pseudomonadota</taxon>
        <taxon>Alphaproteobacteria</taxon>
        <taxon>Rhodospirillales</taxon>
        <taxon>Thalassobaculaceae</taxon>
        <taxon>Nisaea</taxon>
    </lineage>
</organism>
<dbReference type="InterPro" id="IPR038076">
    <property type="entry name" value="MgtE_N_sf"/>
</dbReference>
<reference evidence="2" key="1">
    <citation type="submission" date="2022-08" db="EMBL/GenBank/DDBJ databases">
        <title>Nisaea acidiphila sp. nov., isolated from a marine algal debris and emended description of the genus Nisaea Urios et al. 2008.</title>
        <authorList>
            <person name="Kwon K."/>
        </authorList>
    </citation>
    <scope>NUCLEOTIDE SEQUENCE</scope>
    <source>
        <strain evidence="2">MEBiC11861</strain>
    </source>
</reference>
<evidence type="ECO:0000259" key="1">
    <source>
        <dbReference type="SMART" id="SM00924"/>
    </source>
</evidence>
<evidence type="ECO:0000313" key="2">
    <source>
        <dbReference type="EMBL" id="UUX51194.1"/>
    </source>
</evidence>
<dbReference type="GO" id="GO:0016020">
    <property type="term" value="C:membrane"/>
    <property type="evidence" value="ECO:0007669"/>
    <property type="project" value="InterPro"/>
</dbReference>
<dbReference type="Proteomes" id="UP001060336">
    <property type="component" value="Chromosome"/>
</dbReference>
<proteinExistence type="predicted"/>
<feature type="domain" description="Magnesium transporter MgtE intracellular" evidence="1">
    <location>
        <begin position="46"/>
        <end position="147"/>
    </location>
</feature>
<dbReference type="Pfam" id="PF03448">
    <property type="entry name" value="MgtE_N"/>
    <property type="match status" value="1"/>
</dbReference>
<name>A0A9J7AWM2_9PROT</name>
<dbReference type="GO" id="GO:0015095">
    <property type="term" value="F:magnesium ion transmembrane transporter activity"/>
    <property type="evidence" value="ECO:0007669"/>
    <property type="project" value="InterPro"/>
</dbReference>
<dbReference type="RefSeq" id="WP_257770541.1">
    <property type="nucleotide sequence ID" value="NZ_CP102480.1"/>
</dbReference>
<dbReference type="InterPro" id="IPR006669">
    <property type="entry name" value="MgtE_transporter"/>
</dbReference>
<gene>
    <name evidence="2" type="ORF">NUH88_05755</name>
</gene>
<accession>A0A9J7AWM2</accession>
<dbReference type="SUPFAM" id="SSF158791">
    <property type="entry name" value="MgtE N-terminal domain-like"/>
    <property type="match status" value="1"/>
</dbReference>
<dbReference type="Gene3D" id="1.25.60.10">
    <property type="entry name" value="MgtE N-terminal domain-like"/>
    <property type="match status" value="1"/>
</dbReference>
<evidence type="ECO:0000313" key="3">
    <source>
        <dbReference type="Proteomes" id="UP001060336"/>
    </source>
</evidence>
<sequence length="184" mass="19997">MNDSDAIILAPWKVGDAAANEGTLEAVRGLIKGGRRKQLLHNLKAWEPETILDLLVHLPLSTARKLFAWLPHDPSDRVLAELRPEFRAVITEGASIARLAEIIDRMPVETAAETVAALPDEVQREVAERLRYGAEILNAAHYGGDSAGRMMSRRLVALPATTTVAEAVAEIQQAAETVQYGICA</sequence>
<dbReference type="InterPro" id="IPR006668">
    <property type="entry name" value="Mg_transptr_MgtE_intracell_dom"/>
</dbReference>
<protein>
    <recommendedName>
        <fullName evidence="1">Magnesium transporter MgtE intracellular domain-containing protein</fullName>
    </recommendedName>
</protein>
<keyword evidence="3" id="KW-1185">Reference proteome</keyword>
<dbReference type="PANTHER" id="PTHR43773:SF1">
    <property type="entry name" value="MAGNESIUM TRANSPORTER MGTE"/>
    <property type="match status" value="1"/>
</dbReference>
<dbReference type="EMBL" id="CP102480">
    <property type="protein sequence ID" value="UUX51194.1"/>
    <property type="molecule type" value="Genomic_DNA"/>
</dbReference>
<dbReference type="PANTHER" id="PTHR43773">
    <property type="entry name" value="MAGNESIUM TRANSPORTER MGTE"/>
    <property type="match status" value="1"/>
</dbReference>
<dbReference type="AlphaFoldDB" id="A0A9J7AWM2"/>
<dbReference type="KEGG" id="naci:NUH88_05755"/>
<dbReference type="SMART" id="SM00924">
    <property type="entry name" value="MgtE_N"/>
    <property type="match status" value="1"/>
</dbReference>